<evidence type="ECO:0000313" key="3">
    <source>
        <dbReference type="Proteomes" id="UP000184513"/>
    </source>
</evidence>
<evidence type="ECO:0000259" key="1">
    <source>
        <dbReference type="Pfam" id="PF19573"/>
    </source>
</evidence>
<accession>A0A1M7PQ98</accession>
<reference evidence="2 3" key="1">
    <citation type="submission" date="2016-11" db="EMBL/GenBank/DDBJ databases">
        <authorList>
            <person name="Jaros S."/>
            <person name="Januszkiewicz K."/>
            <person name="Wedrychowicz H."/>
        </authorList>
    </citation>
    <scope>NUCLEOTIDE SEQUENCE [LARGE SCALE GENOMIC DNA]</scope>
    <source>
        <strain evidence="2 3">CGMCC 1.6102</strain>
    </source>
</reference>
<feature type="domain" description="DUF6089" evidence="1">
    <location>
        <begin position="9"/>
        <end position="251"/>
    </location>
</feature>
<dbReference type="Pfam" id="PF19573">
    <property type="entry name" value="DUF6089"/>
    <property type="match status" value="1"/>
</dbReference>
<dbReference type="RefSeq" id="WP_073095514.1">
    <property type="nucleotide sequence ID" value="NZ_FRCY01000010.1"/>
</dbReference>
<name>A0A1M7PQ98_9BACT</name>
<organism evidence="2 3">
    <name type="scientific">Cyclobacterium lianum</name>
    <dbReference type="NCBI Taxonomy" id="388280"/>
    <lineage>
        <taxon>Bacteria</taxon>
        <taxon>Pseudomonadati</taxon>
        <taxon>Bacteroidota</taxon>
        <taxon>Cytophagia</taxon>
        <taxon>Cytophagales</taxon>
        <taxon>Cyclobacteriaceae</taxon>
        <taxon>Cyclobacterium</taxon>
    </lineage>
</organism>
<sequence>MNKTRFYTKCLSVILGVLGVIGTGYAQQYEVGLGLGAGSYTGDIIRTIDPTQLGIQGTLFGRRNFDNAWSLRAGISVARLNGADSIRPIDPVALARDAYFRGTMIELGATMEFHFLDYLSHQSNTRFSPFGFFGLGYGMFFGDGQSYSADPQPGSYSVGTALIPFGIGIKYKLKDRLFLSVEGGAKATFSDALDKISMDPNYFQRFRTDPGTGEQVLDPATLNFGNHSDRDWYYFLGVTLSYSFHQIKCYNYNN</sequence>
<dbReference type="Gene3D" id="2.40.160.20">
    <property type="match status" value="1"/>
</dbReference>
<dbReference type="InterPro" id="IPR011250">
    <property type="entry name" value="OMP/PagP_B-barrel"/>
</dbReference>
<dbReference type="STRING" id="388280.SAMN04488057_11012"/>
<dbReference type="AlphaFoldDB" id="A0A1M7PQ98"/>
<dbReference type="Proteomes" id="UP000184513">
    <property type="component" value="Unassembled WGS sequence"/>
</dbReference>
<dbReference type="InterPro" id="IPR045743">
    <property type="entry name" value="DUF6089"/>
</dbReference>
<evidence type="ECO:0000313" key="2">
    <source>
        <dbReference type="EMBL" id="SHN19475.1"/>
    </source>
</evidence>
<dbReference type="EMBL" id="FRCY01000010">
    <property type="protein sequence ID" value="SHN19475.1"/>
    <property type="molecule type" value="Genomic_DNA"/>
</dbReference>
<dbReference type="OrthoDB" id="654178at2"/>
<protein>
    <recommendedName>
        <fullName evidence="1">DUF6089 domain-containing protein</fullName>
    </recommendedName>
</protein>
<keyword evidence="3" id="KW-1185">Reference proteome</keyword>
<proteinExistence type="predicted"/>
<dbReference type="SUPFAM" id="SSF56925">
    <property type="entry name" value="OMPA-like"/>
    <property type="match status" value="1"/>
</dbReference>
<gene>
    <name evidence="2" type="ORF">SAMN04488057_11012</name>
</gene>